<dbReference type="InterPro" id="IPR036696">
    <property type="entry name" value="YdfO-like_sf"/>
</dbReference>
<protein>
    <recommendedName>
        <fullName evidence="3">DUF1398 domain-containing protein</fullName>
    </recommendedName>
</protein>
<reference evidence="1 2" key="1">
    <citation type="submission" date="2018-01" db="EMBL/GenBank/DDBJ databases">
        <authorList>
            <person name="Gaut B.S."/>
            <person name="Morton B.R."/>
            <person name="Clegg M.T."/>
            <person name="Duvall M.R."/>
        </authorList>
    </citation>
    <scope>NUCLEOTIDE SEQUENCE [LARGE SCALE GENOMIC DNA]</scope>
    <source>
        <strain evidence="1 2">HR-AV</strain>
    </source>
</reference>
<dbReference type="OrthoDB" id="1550456at2"/>
<evidence type="ECO:0000313" key="2">
    <source>
        <dbReference type="Proteomes" id="UP000236893"/>
    </source>
</evidence>
<dbReference type="SUPFAM" id="SSF160419">
    <property type="entry name" value="YdfO-like"/>
    <property type="match status" value="1"/>
</dbReference>
<keyword evidence="2" id="KW-1185">Reference proteome</keyword>
<dbReference type="Pfam" id="PF07166">
    <property type="entry name" value="DUF1398"/>
    <property type="match status" value="1"/>
</dbReference>
<proteinExistence type="predicted"/>
<evidence type="ECO:0008006" key="3">
    <source>
        <dbReference type="Google" id="ProtNLM"/>
    </source>
</evidence>
<comment type="caution">
    <text evidence="1">The sequence shown here is derived from an EMBL/GenBank/DDBJ whole genome shotgun (WGS) entry which is preliminary data.</text>
</comment>
<dbReference type="RefSeq" id="WP_103789268.1">
    <property type="nucleotide sequence ID" value="NZ_PQVF01000007.1"/>
</dbReference>
<sequence>MYAHEKIEAAYKSAANYPDLAKKLIEAGVLSYTVEVSTKAILYRFEDGITFLHEGKTKPVSVAEAFNKELTVKTIRESQQGKITYPEFMQGIADAGVRFYEATLNGNNKRVTYIGFGGAYEELIPF</sequence>
<dbReference type="EMBL" id="PQVF01000007">
    <property type="protein sequence ID" value="POY36350.1"/>
    <property type="molecule type" value="Genomic_DNA"/>
</dbReference>
<gene>
    <name evidence="1" type="ORF">C3K47_11425</name>
</gene>
<dbReference type="Proteomes" id="UP000236893">
    <property type="component" value="Unassembled WGS sequence"/>
</dbReference>
<dbReference type="InterPro" id="IPR009833">
    <property type="entry name" value="DUF1398"/>
</dbReference>
<evidence type="ECO:0000313" key="1">
    <source>
        <dbReference type="EMBL" id="POY36350.1"/>
    </source>
</evidence>
<organism evidence="1 2">
    <name type="scientific">Solitalea longa</name>
    <dbReference type="NCBI Taxonomy" id="2079460"/>
    <lineage>
        <taxon>Bacteria</taxon>
        <taxon>Pseudomonadati</taxon>
        <taxon>Bacteroidota</taxon>
        <taxon>Sphingobacteriia</taxon>
        <taxon>Sphingobacteriales</taxon>
        <taxon>Sphingobacteriaceae</taxon>
        <taxon>Solitalea</taxon>
    </lineage>
</organism>
<accession>A0A2S5A183</accession>
<dbReference type="AlphaFoldDB" id="A0A2S5A183"/>
<dbReference type="Gene3D" id="3.30.1810.10">
    <property type="entry name" value="YdfO-like"/>
    <property type="match status" value="1"/>
</dbReference>
<name>A0A2S5A183_9SPHI</name>